<dbReference type="AlphaFoldDB" id="A0A430B093"/>
<reference evidence="3 4" key="1">
    <citation type="submission" date="2017-05" db="EMBL/GenBank/DDBJ databases">
        <title>Vagococcus spp. assemblies.</title>
        <authorList>
            <person name="Gulvik C.A."/>
        </authorList>
    </citation>
    <scope>NUCLEOTIDE SEQUENCE [LARGE SCALE GENOMIC DNA]</scope>
    <source>
        <strain evidence="3 4">SS1714</strain>
    </source>
</reference>
<comment type="caution">
    <text evidence="3">The sequence shown here is derived from an EMBL/GenBank/DDBJ whole genome shotgun (WGS) entry which is preliminary data.</text>
</comment>
<keyword evidence="1" id="KW-0238">DNA-binding</keyword>
<dbReference type="InterPro" id="IPR009057">
    <property type="entry name" value="Homeodomain-like_sf"/>
</dbReference>
<evidence type="ECO:0000313" key="4">
    <source>
        <dbReference type="Proteomes" id="UP000288028"/>
    </source>
</evidence>
<organism evidence="3 4">
    <name type="scientific">Vagococcus carniphilus</name>
    <dbReference type="NCBI Taxonomy" id="218144"/>
    <lineage>
        <taxon>Bacteria</taxon>
        <taxon>Bacillati</taxon>
        <taxon>Bacillota</taxon>
        <taxon>Bacilli</taxon>
        <taxon>Lactobacillales</taxon>
        <taxon>Enterococcaceae</taxon>
        <taxon>Vagococcus</taxon>
    </lineage>
</organism>
<protein>
    <recommendedName>
        <fullName evidence="2">HTH tetR-type domain-containing protein</fullName>
    </recommendedName>
</protein>
<dbReference type="OrthoDB" id="9810250at2"/>
<dbReference type="SUPFAM" id="SSF46689">
    <property type="entry name" value="Homeodomain-like"/>
    <property type="match status" value="1"/>
</dbReference>
<sequence length="180" mass="21434">MKEAMDNSIWNHFFDMMVNQKKNFGDIRVREICEDANIHRSTFYRHFEDKYQLLEFGLFILWNDFFELDEREKFYAPFKTADEFYQKSEAEQLIFRNQSDDRFLETVNSFFLKQMTASFKAILKEVSPNQLPTDLMARHVVGSIQSLDEWSKNQEGVTSEKLDSYYKTLVLTPLGLNCTE</sequence>
<dbReference type="PANTHER" id="PTHR43479">
    <property type="entry name" value="ACREF/ENVCD OPERON REPRESSOR-RELATED"/>
    <property type="match status" value="1"/>
</dbReference>
<dbReference type="Pfam" id="PF00440">
    <property type="entry name" value="TetR_N"/>
    <property type="match status" value="1"/>
</dbReference>
<keyword evidence="4" id="KW-1185">Reference proteome</keyword>
<dbReference type="GO" id="GO:0003677">
    <property type="term" value="F:DNA binding"/>
    <property type="evidence" value="ECO:0007669"/>
    <property type="project" value="UniProtKB-KW"/>
</dbReference>
<dbReference type="Gene3D" id="1.10.357.10">
    <property type="entry name" value="Tetracycline Repressor, domain 2"/>
    <property type="match status" value="1"/>
</dbReference>
<evidence type="ECO:0000313" key="3">
    <source>
        <dbReference type="EMBL" id="RSU13661.1"/>
    </source>
</evidence>
<dbReference type="GeneID" id="95581995"/>
<gene>
    <name evidence="3" type="ORF">CBF28_09245</name>
</gene>
<dbReference type="RefSeq" id="WP_126794488.1">
    <property type="nucleotide sequence ID" value="NZ_CP060720.1"/>
</dbReference>
<dbReference type="Proteomes" id="UP000288028">
    <property type="component" value="Unassembled WGS sequence"/>
</dbReference>
<feature type="domain" description="HTH tetR-type" evidence="2">
    <location>
        <begin position="21"/>
        <end position="55"/>
    </location>
</feature>
<proteinExistence type="predicted"/>
<evidence type="ECO:0000259" key="2">
    <source>
        <dbReference type="Pfam" id="PF00440"/>
    </source>
</evidence>
<accession>A0A430B093</accession>
<name>A0A430B093_9ENTE</name>
<dbReference type="PANTHER" id="PTHR43479:SF16">
    <property type="entry name" value="HTH TETR-TYPE DOMAIN-CONTAINING PROTEIN"/>
    <property type="match status" value="1"/>
</dbReference>
<dbReference type="InterPro" id="IPR050624">
    <property type="entry name" value="HTH-type_Tx_Regulator"/>
</dbReference>
<dbReference type="InterPro" id="IPR001647">
    <property type="entry name" value="HTH_TetR"/>
</dbReference>
<dbReference type="EMBL" id="NGKB01000008">
    <property type="protein sequence ID" value="RSU13661.1"/>
    <property type="molecule type" value="Genomic_DNA"/>
</dbReference>
<evidence type="ECO:0000256" key="1">
    <source>
        <dbReference type="ARBA" id="ARBA00023125"/>
    </source>
</evidence>